<reference evidence="2 3" key="1">
    <citation type="submission" date="2018-09" db="EMBL/GenBank/DDBJ databases">
        <title>Genomic investigation of the strawberry pathogen Phytophthora fragariae indicates pathogenicity is determined by transcriptional variation in three key races.</title>
        <authorList>
            <person name="Adams T.M."/>
            <person name="Armitage A.D."/>
            <person name="Sobczyk M.K."/>
            <person name="Bates H.J."/>
            <person name="Dunwell J.M."/>
            <person name="Nellist C.F."/>
            <person name="Harrison R.J."/>
        </authorList>
    </citation>
    <scope>NUCLEOTIDE SEQUENCE [LARGE SCALE GENOMIC DNA]</scope>
    <source>
        <strain evidence="2 3">BC-23</strain>
    </source>
</reference>
<dbReference type="AlphaFoldDB" id="A0A6G0NYQ1"/>
<feature type="region of interest" description="Disordered" evidence="1">
    <location>
        <begin position="1"/>
        <end position="31"/>
    </location>
</feature>
<evidence type="ECO:0000313" key="2">
    <source>
        <dbReference type="EMBL" id="KAE9227965.1"/>
    </source>
</evidence>
<sequence length="105" mass="11440">MPIPRSAPKLPKLQKKRPSAHEHPADFAAVGTPFRRAGTTHAVMAQTSSGHYHRRHAAASTGRYTACTGRDTARTGADTACTDRNTARTGRDTASRADHRYPDSW</sequence>
<dbReference type="Proteomes" id="UP000476176">
    <property type="component" value="Unassembled WGS sequence"/>
</dbReference>
<evidence type="ECO:0000313" key="3">
    <source>
        <dbReference type="Proteomes" id="UP000476176"/>
    </source>
</evidence>
<gene>
    <name evidence="2" type="ORF">PF004_g11202</name>
</gene>
<feature type="compositionally biased region" description="Basic and acidic residues" evidence="1">
    <location>
        <begin position="85"/>
        <end position="105"/>
    </location>
</feature>
<comment type="caution">
    <text evidence="2">The sequence shown here is derived from an EMBL/GenBank/DDBJ whole genome shotgun (WGS) entry which is preliminary data.</text>
</comment>
<dbReference type="EMBL" id="QXGC01000605">
    <property type="protein sequence ID" value="KAE9227965.1"/>
    <property type="molecule type" value="Genomic_DNA"/>
</dbReference>
<protein>
    <submittedName>
        <fullName evidence="2">Uncharacterized protein</fullName>
    </submittedName>
</protein>
<proteinExistence type="predicted"/>
<evidence type="ECO:0000256" key="1">
    <source>
        <dbReference type="SAM" id="MobiDB-lite"/>
    </source>
</evidence>
<feature type="region of interest" description="Disordered" evidence="1">
    <location>
        <begin position="69"/>
        <end position="105"/>
    </location>
</feature>
<name>A0A6G0NYQ1_9STRA</name>
<accession>A0A6G0NYQ1</accession>
<organism evidence="2 3">
    <name type="scientific">Phytophthora fragariae</name>
    <dbReference type="NCBI Taxonomy" id="53985"/>
    <lineage>
        <taxon>Eukaryota</taxon>
        <taxon>Sar</taxon>
        <taxon>Stramenopiles</taxon>
        <taxon>Oomycota</taxon>
        <taxon>Peronosporomycetes</taxon>
        <taxon>Peronosporales</taxon>
        <taxon>Peronosporaceae</taxon>
        <taxon>Phytophthora</taxon>
    </lineage>
</organism>